<feature type="domain" description="Thioredoxin" evidence="1">
    <location>
        <begin position="28"/>
        <end position="105"/>
    </location>
</feature>
<protein>
    <submittedName>
        <fullName evidence="2">Thioredoxin</fullName>
    </submittedName>
</protein>
<dbReference type="CDD" id="cd02947">
    <property type="entry name" value="TRX_family"/>
    <property type="match status" value="1"/>
</dbReference>
<dbReference type="KEGG" id="coh:EAV92_08425"/>
<dbReference type="InterPro" id="IPR013766">
    <property type="entry name" value="Thioredoxin_domain"/>
</dbReference>
<name>A0A3G3JWI0_9BACL</name>
<organism evidence="2 3">
    <name type="scientific">Cohnella candidum</name>
    <dbReference type="NCBI Taxonomy" id="2674991"/>
    <lineage>
        <taxon>Bacteria</taxon>
        <taxon>Bacillati</taxon>
        <taxon>Bacillota</taxon>
        <taxon>Bacilli</taxon>
        <taxon>Bacillales</taxon>
        <taxon>Paenibacillaceae</taxon>
        <taxon>Cohnella</taxon>
    </lineage>
</organism>
<dbReference type="Proteomes" id="UP000269097">
    <property type="component" value="Chromosome"/>
</dbReference>
<dbReference type="InterPro" id="IPR036249">
    <property type="entry name" value="Thioredoxin-like_sf"/>
</dbReference>
<dbReference type="Pfam" id="PF00085">
    <property type="entry name" value="Thioredoxin"/>
    <property type="match status" value="1"/>
</dbReference>
<sequence>MTARCRRACFGKPLCVREGAAAVREWEPSEWRREWTAAPGPLAVFVHTPLCGTCKAARRMMDVVIEMMPELPIAAANLNAMPDLAQTFRIESVPCLLIKRPDGGVKKRYRFGSVTELVERLRAADLKGRTKLP</sequence>
<gene>
    <name evidence="2" type="ORF">EAV92_08425</name>
</gene>
<dbReference type="EMBL" id="CP033433">
    <property type="protein sequence ID" value="AYQ72588.1"/>
    <property type="molecule type" value="Genomic_DNA"/>
</dbReference>
<evidence type="ECO:0000313" key="3">
    <source>
        <dbReference type="Proteomes" id="UP000269097"/>
    </source>
</evidence>
<proteinExistence type="predicted"/>
<dbReference type="Gene3D" id="3.40.30.10">
    <property type="entry name" value="Glutaredoxin"/>
    <property type="match status" value="1"/>
</dbReference>
<dbReference type="SUPFAM" id="SSF52833">
    <property type="entry name" value="Thioredoxin-like"/>
    <property type="match status" value="1"/>
</dbReference>
<evidence type="ECO:0000313" key="2">
    <source>
        <dbReference type="EMBL" id="AYQ72588.1"/>
    </source>
</evidence>
<reference evidence="2 3" key="1">
    <citation type="submission" date="2018-10" db="EMBL/GenBank/DDBJ databases">
        <title>Genome Sequence of Cohnella sp.</title>
        <authorList>
            <person name="Srinivasan S."/>
            <person name="Kim M.K."/>
        </authorList>
    </citation>
    <scope>NUCLEOTIDE SEQUENCE [LARGE SCALE GENOMIC DNA]</scope>
    <source>
        <strain evidence="2 3">18JY8-7</strain>
    </source>
</reference>
<keyword evidence="3" id="KW-1185">Reference proteome</keyword>
<evidence type="ECO:0000259" key="1">
    <source>
        <dbReference type="Pfam" id="PF00085"/>
    </source>
</evidence>
<dbReference type="AlphaFoldDB" id="A0A3G3JWI0"/>
<accession>A0A3G3JWI0</accession>